<dbReference type="EMBL" id="CP009332">
    <property type="protein sequence ID" value="AJG73664.1"/>
    <property type="molecule type" value="Genomic_DNA"/>
</dbReference>
<keyword evidence="4" id="KW-0645">Protease</keyword>
<reference evidence="3 5" key="1">
    <citation type="journal article" date="2015" name="Genome Announc.">
        <title>Complete genome sequences for 35 biothreat assay-relevant bacillus species.</title>
        <authorList>
            <person name="Johnson S.L."/>
            <person name="Daligault H.E."/>
            <person name="Davenport K.W."/>
            <person name="Jaissle J."/>
            <person name="Frey K.G."/>
            <person name="Ladner J.T."/>
            <person name="Broomall S.M."/>
            <person name="Bishop-Lilly K.A."/>
            <person name="Bruce D.C."/>
            <person name="Gibbons H.S."/>
            <person name="Coyne S.R."/>
            <person name="Lo C.C."/>
            <person name="Meincke L."/>
            <person name="Munk A.C."/>
            <person name="Koroleva G.I."/>
            <person name="Rosenzweig C.N."/>
            <person name="Palacios G.F."/>
            <person name="Redden C.L."/>
            <person name="Minogue T.D."/>
            <person name="Chain P.S."/>
        </authorList>
    </citation>
    <scope>NUCLEOTIDE SEQUENCE [LARGE SCALE GENOMIC DNA]</scope>
    <source>
        <strain evidence="3 5">HD1011</strain>
        <plasmid evidence="3 5">3</plasmid>
    </source>
</reference>
<dbReference type="InterPro" id="IPR052710">
    <property type="entry name" value="CAAX_protease"/>
</dbReference>
<dbReference type="Pfam" id="PF02517">
    <property type="entry name" value="Rce1-like"/>
    <property type="match status" value="1"/>
</dbReference>
<dbReference type="GO" id="GO:0004175">
    <property type="term" value="F:endopeptidase activity"/>
    <property type="evidence" value="ECO:0007669"/>
    <property type="project" value="UniProtKB-ARBA"/>
</dbReference>
<dbReference type="RefSeq" id="WP_000182927.1">
    <property type="nucleotide sequence ID" value="NZ_CP009332.1"/>
</dbReference>
<reference evidence="4 6" key="2">
    <citation type="submission" date="2020-05" db="EMBL/GenBank/DDBJ databases">
        <title>FDA dAtabase for Regulatory Grade micrObial Sequences (FDA-ARGOS): Supporting development and validation of Infectious Disease Dx tests.</title>
        <authorList>
            <person name="Nelson B."/>
            <person name="Plummer A."/>
            <person name="Tallon L."/>
            <person name="Sadzewicz L."/>
            <person name="Zhao X."/>
            <person name="Vavikolanu K."/>
            <person name="Mehta A."/>
            <person name="Aluvathingal J."/>
            <person name="Nadendla S."/>
            <person name="Myers T."/>
            <person name="Yan Y."/>
            <person name="Sichtig H."/>
        </authorList>
    </citation>
    <scope>NUCLEOTIDE SEQUENCE [LARGE SCALE GENOMIC DNA]</scope>
    <source>
        <strain evidence="4 6">FDAARGOS_795</strain>
        <plasmid evidence="4 6">unnamed1</plasmid>
    </source>
</reference>
<dbReference type="Proteomes" id="UP000031876">
    <property type="component" value="Plasmid 3"/>
</dbReference>
<feature type="domain" description="CAAX prenyl protease 2/Lysostaphin resistance protein A-like" evidence="2">
    <location>
        <begin position="143"/>
        <end position="229"/>
    </location>
</feature>
<dbReference type="GO" id="GO:0006508">
    <property type="term" value="P:proteolysis"/>
    <property type="evidence" value="ECO:0007669"/>
    <property type="project" value="UniProtKB-KW"/>
</dbReference>
<feature type="transmembrane region" description="Helical" evidence="1">
    <location>
        <begin position="58"/>
        <end position="75"/>
    </location>
</feature>
<feature type="transmembrane region" description="Helical" evidence="1">
    <location>
        <begin position="194"/>
        <end position="211"/>
    </location>
</feature>
<dbReference type="AlphaFoldDB" id="A0A0B5N776"/>
<feature type="transmembrane region" description="Helical" evidence="1">
    <location>
        <begin position="15"/>
        <end position="38"/>
    </location>
</feature>
<keyword evidence="1" id="KW-1133">Transmembrane helix</keyword>
<keyword evidence="1" id="KW-0472">Membrane</keyword>
<feature type="transmembrane region" description="Helical" evidence="1">
    <location>
        <begin position="96"/>
        <end position="119"/>
    </location>
</feature>
<feature type="transmembrane region" description="Helical" evidence="1">
    <location>
        <begin position="168"/>
        <end position="188"/>
    </location>
</feature>
<feature type="transmembrane region" description="Helical" evidence="1">
    <location>
        <begin position="139"/>
        <end position="156"/>
    </location>
</feature>
<dbReference type="InterPro" id="IPR003675">
    <property type="entry name" value="Rce1/LyrA-like_dom"/>
</dbReference>
<evidence type="ECO:0000259" key="2">
    <source>
        <dbReference type="Pfam" id="PF02517"/>
    </source>
</evidence>
<keyword evidence="4" id="KW-0378">Hydrolase</keyword>
<dbReference type="PANTHER" id="PTHR36435">
    <property type="entry name" value="SLR1288 PROTEIN"/>
    <property type="match status" value="1"/>
</dbReference>
<geneLocation type="plasmid" evidence="4 6">
    <name>unnamed1</name>
</geneLocation>
<evidence type="ECO:0000313" key="6">
    <source>
        <dbReference type="Proteomes" id="UP000501107"/>
    </source>
</evidence>
<evidence type="ECO:0000313" key="3">
    <source>
        <dbReference type="EMBL" id="AJG73664.1"/>
    </source>
</evidence>
<evidence type="ECO:0000313" key="5">
    <source>
        <dbReference type="Proteomes" id="UP000031876"/>
    </source>
</evidence>
<dbReference type="GO" id="GO:0008237">
    <property type="term" value="F:metallopeptidase activity"/>
    <property type="evidence" value="ECO:0007669"/>
    <property type="project" value="UniProtKB-KW"/>
</dbReference>
<geneLocation type="plasmid" evidence="3 5">
    <name>3</name>
</geneLocation>
<keyword evidence="4" id="KW-0614">Plasmid</keyword>
<dbReference type="Proteomes" id="UP000501107">
    <property type="component" value="Plasmid unnamed1"/>
</dbReference>
<dbReference type="EMBL" id="CP053977">
    <property type="protein sequence ID" value="QKH22481.1"/>
    <property type="molecule type" value="Genomic_DNA"/>
</dbReference>
<keyword evidence="4" id="KW-0482">Metalloprotease</keyword>
<evidence type="ECO:0000256" key="1">
    <source>
        <dbReference type="SAM" id="Phobius"/>
    </source>
</evidence>
<evidence type="ECO:0000313" key="4">
    <source>
        <dbReference type="EMBL" id="QKH22481.1"/>
    </source>
</evidence>
<name>A0A0B5N776_BACTU</name>
<dbReference type="GO" id="GO:0080120">
    <property type="term" value="P:CAAX-box protein maturation"/>
    <property type="evidence" value="ECO:0007669"/>
    <property type="project" value="UniProtKB-ARBA"/>
</dbReference>
<keyword evidence="1" id="KW-0812">Transmembrane</keyword>
<protein>
    <submittedName>
        <fullName evidence="3">CAAX protease self-immunity family protein</fullName>
    </submittedName>
    <submittedName>
        <fullName evidence="4">CPBP family intramembrane metalloprotease</fullName>
    </submittedName>
</protein>
<accession>A0A0B5N776</accession>
<sequence length="233" mass="26195">MTNLHNQSLISWKQFILGSLLISFFAPMILGISLKIVFSSPAIKQSFNNSSLEILENFSLDFAILLVTLYFILKYKPFYTLILSTLNIKSLNQGKTYLYILIANISTILLANTTILISNDSANIQATNLGIETLSEQSFTIYMIAILSIVLLGPVFEEILYRGIILRFLEIRYSFSTGLIISSLLFGLAHDYDFVFIIFATLSGIIDGLLYKKTNSIIPGIIGHITYNLYTFI</sequence>
<dbReference type="KEGG" id="btw:BF38_6169"/>
<dbReference type="PANTHER" id="PTHR36435:SF1">
    <property type="entry name" value="CAAX AMINO TERMINAL PROTEASE FAMILY PROTEIN"/>
    <property type="match status" value="1"/>
</dbReference>
<organism evidence="4 6">
    <name type="scientific">Bacillus thuringiensis</name>
    <dbReference type="NCBI Taxonomy" id="1428"/>
    <lineage>
        <taxon>Bacteria</taxon>
        <taxon>Bacillati</taxon>
        <taxon>Bacillota</taxon>
        <taxon>Bacilli</taxon>
        <taxon>Bacillales</taxon>
        <taxon>Bacillaceae</taxon>
        <taxon>Bacillus</taxon>
        <taxon>Bacillus cereus group</taxon>
    </lineage>
</organism>
<proteinExistence type="predicted"/>
<gene>
    <name evidence="3" type="ORF">BF38_6169</name>
    <name evidence="4" type="ORF">FOC89_00410</name>
</gene>